<feature type="transmembrane region" description="Helical" evidence="1">
    <location>
        <begin position="311"/>
        <end position="334"/>
    </location>
</feature>
<sequence length="394" mass="45377">MLNKILSASNEPLFNAATILLIFLAFVGSVLFATILKKIYYYFRWHKRYYIVPRVGIKGITNVAMTIALSVAIILLLTVLTSGFLGIVFRAYPGWRVAIEQFLIQLGGLIFGPIIGAIIGALTDLLTIALTSGVFHYGYFFTCLICGIIAGIIKAIISFAKKDTVKFTIYSTIVILVLLVICSLYIFFQNYTLFEITLFSIVIQFSKLQLIVIVCAGAIFFVLIQWLLIFFLKHENFKLVMLMIKYNIYFKAHTDYYKWGMKNLSNRTKVSLNQARWFFKNSKRMNALSEQIANRKDLISKHLSKNNWIDTFIPVLSLAIISQIISNCILLPYFDINFSTFGFDYWLAFRTILFIPLLIFNLLIIFPTYKIVSKLVQYDYQSDIIENRDLPFME</sequence>
<evidence type="ECO:0000313" key="2">
    <source>
        <dbReference type="EMBL" id="AIV03634.1"/>
    </source>
</evidence>
<keyword evidence="1" id="KW-0812">Transmembrane</keyword>
<dbReference type="STRING" id="1318617.MGM1_2600"/>
<dbReference type="AlphaFoldDB" id="A0A097SSS3"/>
<dbReference type="Gene3D" id="1.10.1760.20">
    <property type="match status" value="1"/>
</dbReference>
<feature type="transmembrane region" description="Helical" evidence="1">
    <location>
        <begin position="12"/>
        <end position="43"/>
    </location>
</feature>
<accession>A0A097SSS3</accession>
<feature type="transmembrane region" description="Helical" evidence="1">
    <location>
        <begin position="346"/>
        <end position="366"/>
    </location>
</feature>
<feature type="transmembrane region" description="Helical" evidence="1">
    <location>
        <begin position="169"/>
        <end position="188"/>
    </location>
</feature>
<reference evidence="2 3" key="1">
    <citation type="journal article" date="2014" name="PLoS ONE">
        <title>An emerging Mycoplasma associated with trichomoniasis, vaginal infection and disease.</title>
        <authorList>
            <consortium name="Vaginal Microbiome Consortium"/>
            <person name="Fettweis J.M."/>
            <person name="Serrano M.G."/>
            <person name="Huang B."/>
            <person name="Brooks J.P."/>
            <person name="Glascock A.L."/>
            <person name="Sheth N.U."/>
            <person name="Strauss J.F.III."/>
            <person name="Jefferson K.K."/>
            <person name="Buck G.A."/>
        </authorList>
    </citation>
    <scope>NUCLEOTIDE SEQUENCE [LARGE SCALE GENOMIC DNA]</scope>
    <source>
        <strain evidence="2 3">VCU_M1</strain>
    </source>
</reference>
<dbReference type="eggNOG" id="COG0721">
    <property type="taxonomic scope" value="Bacteria"/>
</dbReference>
<feature type="transmembrane region" description="Helical" evidence="1">
    <location>
        <begin position="134"/>
        <end position="157"/>
    </location>
</feature>
<gene>
    <name evidence="2" type="primary">gatC</name>
    <name evidence="2" type="ORF">MGM1_2600</name>
</gene>
<keyword evidence="1" id="KW-0472">Membrane</keyword>
<protein>
    <submittedName>
        <fullName evidence="2">Aspartyl/glutamyl-tRNA amidotransferase subunit C</fullName>
    </submittedName>
</protein>
<keyword evidence="1" id="KW-1133">Transmembrane helix</keyword>
<feature type="transmembrane region" description="Helical" evidence="1">
    <location>
        <begin position="63"/>
        <end position="90"/>
    </location>
</feature>
<evidence type="ECO:0000256" key="1">
    <source>
        <dbReference type="SAM" id="Phobius"/>
    </source>
</evidence>
<dbReference type="KEGG" id="mgj:MGM1_2600"/>
<keyword evidence="3" id="KW-1185">Reference proteome</keyword>
<name>A0A097SSS3_9BACT</name>
<dbReference type="GO" id="GO:0016740">
    <property type="term" value="F:transferase activity"/>
    <property type="evidence" value="ECO:0007669"/>
    <property type="project" value="UniProtKB-KW"/>
</dbReference>
<feature type="transmembrane region" description="Helical" evidence="1">
    <location>
        <begin position="208"/>
        <end position="232"/>
    </location>
</feature>
<proteinExistence type="predicted"/>
<dbReference type="Proteomes" id="UP000030066">
    <property type="component" value="Chromosome"/>
</dbReference>
<dbReference type="EMBL" id="CP007711">
    <property type="protein sequence ID" value="AIV03634.1"/>
    <property type="molecule type" value="Genomic_DNA"/>
</dbReference>
<organism evidence="2 3">
    <name type="scientific">Candidatus Malacoplasma girerdii</name>
    <dbReference type="NCBI Taxonomy" id="1318617"/>
    <lineage>
        <taxon>Bacteria</taxon>
        <taxon>Bacillati</taxon>
        <taxon>Mycoplasmatota</taxon>
        <taxon>Mycoplasmoidales</taxon>
        <taxon>Mycoplasmoidaceae</taxon>
        <taxon>Malacoplasma</taxon>
    </lineage>
</organism>
<dbReference type="HOGENOM" id="CLU_798518_0_0_14"/>
<feature type="transmembrane region" description="Helical" evidence="1">
    <location>
        <begin position="102"/>
        <end position="122"/>
    </location>
</feature>
<evidence type="ECO:0000313" key="3">
    <source>
        <dbReference type="Proteomes" id="UP000030066"/>
    </source>
</evidence>